<keyword evidence="6 8" id="KW-1133">Transmembrane helix</keyword>
<dbReference type="GO" id="GO:0005886">
    <property type="term" value="C:plasma membrane"/>
    <property type="evidence" value="ECO:0007669"/>
    <property type="project" value="UniProtKB-SubCell"/>
</dbReference>
<evidence type="ECO:0000256" key="6">
    <source>
        <dbReference type="ARBA" id="ARBA00022989"/>
    </source>
</evidence>
<dbReference type="EMBL" id="QXXA01000005">
    <property type="protein sequence ID" value="NBI06070.1"/>
    <property type="molecule type" value="Genomic_DNA"/>
</dbReference>
<keyword evidence="10" id="KW-1185">Reference proteome</keyword>
<sequence length="161" mass="18836">MKVKKFHPKMFIILFIFWMLLTLNLEILNIIGGIIVSFIVTYLSYGLLYTENGFLFSFPSIYTWIKYIFILISEIYISSIDLMKSIIKDEYDPSILEIELDLKDSFLITLVANSITLTPGTITVDKKDNKLIVLYIRQDENGDAEKNIKEKFEKLFIKKEN</sequence>
<evidence type="ECO:0000256" key="1">
    <source>
        <dbReference type="ARBA" id="ARBA00004651"/>
    </source>
</evidence>
<dbReference type="OrthoDB" id="9800498at2"/>
<comment type="subcellular location">
    <subcellularLocation>
        <location evidence="1">Cell membrane</location>
        <topology evidence="1">Multi-pass membrane protein</topology>
    </subcellularLocation>
</comment>
<keyword evidence="7 8" id="KW-0472">Membrane</keyword>
<proteinExistence type="inferred from homology"/>
<evidence type="ECO:0008006" key="11">
    <source>
        <dbReference type="Google" id="ProtNLM"/>
    </source>
</evidence>
<dbReference type="GO" id="GO:0008324">
    <property type="term" value="F:monoatomic cation transmembrane transporter activity"/>
    <property type="evidence" value="ECO:0007669"/>
    <property type="project" value="InterPro"/>
</dbReference>
<comment type="similarity">
    <text evidence="2">Belongs to the CPA3 antiporters (TC 2.A.63) subunit E family.</text>
</comment>
<evidence type="ECO:0000313" key="9">
    <source>
        <dbReference type="EMBL" id="NBI06070.1"/>
    </source>
</evidence>
<organism evidence="9 10">
    <name type="scientific">Senegalia massiliensis</name>
    <dbReference type="NCBI Taxonomy" id="1720316"/>
    <lineage>
        <taxon>Bacteria</taxon>
        <taxon>Bacillati</taxon>
        <taxon>Bacillota</taxon>
        <taxon>Clostridia</taxon>
        <taxon>Eubacteriales</taxon>
        <taxon>Clostridiaceae</taxon>
        <taxon>Senegalia</taxon>
    </lineage>
</organism>
<dbReference type="PANTHER" id="PTHR34584:SF1">
    <property type="entry name" value="NA(+)_H(+) ANTIPORTER SUBUNIT E1"/>
    <property type="match status" value="1"/>
</dbReference>
<dbReference type="InterPro" id="IPR002758">
    <property type="entry name" value="Cation_antiport_E"/>
</dbReference>
<feature type="transmembrane region" description="Helical" evidence="8">
    <location>
        <begin position="54"/>
        <end position="77"/>
    </location>
</feature>
<keyword evidence="3" id="KW-0813">Transport</keyword>
<keyword evidence="4" id="KW-1003">Cell membrane</keyword>
<evidence type="ECO:0000256" key="8">
    <source>
        <dbReference type="SAM" id="Phobius"/>
    </source>
</evidence>
<dbReference type="AlphaFoldDB" id="A0A845QVG6"/>
<evidence type="ECO:0000256" key="7">
    <source>
        <dbReference type="ARBA" id="ARBA00023136"/>
    </source>
</evidence>
<dbReference type="RefSeq" id="WP_160196565.1">
    <property type="nucleotide sequence ID" value="NZ_QXXA01000005.1"/>
</dbReference>
<evidence type="ECO:0000256" key="5">
    <source>
        <dbReference type="ARBA" id="ARBA00022692"/>
    </source>
</evidence>
<dbReference type="GO" id="GO:0015297">
    <property type="term" value="F:antiporter activity"/>
    <property type="evidence" value="ECO:0007669"/>
    <property type="project" value="UniProtKB-KW"/>
</dbReference>
<dbReference type="Pfam" id="PF01899">
    <property type="entry name" value="MNHE"/>
    <property type="match status" value="1"/>
</dbReference>
<keyword evidence="5 8" id="KW-0812">Transmembrane</keyword>
<evidence type="ECO:0000256" key="2">
    <source>
        <dbReference type="ARBA" id="ARBA00006228"/>
    </source>
</evidence>
<comment type="caution">
    <text evidence="9">The sequence shown here is derived from an EMBL/GenBank/DDBJ whole genome shotgun (WGS) entry which is preliminary data.</text>
</comment>
<dbReference type="PIRSF" id="PIRSF019239">
    <property type="entry name" value="MrpE"/>
    <property type="match status" value="1"/>
</dbReference>
<name>A0A845QVG6_9CLOT</name>
<evidence type="ECO:0000313" key="10">
    <source>
        <dbReference type="Proteomes" id="UP000467132"/>
    </source>
</evidence>
<protein>
    <recommendedName>
        <fullName evidence="11">Na+/H+ antiporter subunit E</fullName>
    </recommendedName>
</protein>
<gene>
    <name evidence="9" type="ORF">D3Z33_04245</name>
</gene>
<evidence type="ECO:0000256" key="4">
    <source>
        <dbReference type="ARBA" id="ARBA00022475"/>
    </source>
</evidence>
<reference evidence="9 10" key="1">
    <citation type="submission" date="2018-08" db="EMBL/GenBank/DDBJ databases">
        <title>Murine metabolic-syndrome-specific gut microbial biobank.</title>
        <authorList>
            <person name="Liu C."/>
        </authorList>
    </citation>
    <scope>NUCLEOTIDE SEQUENCE [LARGE SCALE GENOMIC DNA]</scope>
    <source>
        <strain evidence="9 10">583</strain>
    </source>
</reference>
<keyword evidence="3" id="KW-0050">Antiport</keyword>
<feature type="transmembrane region" description="Helical" evidence="8">
    <location>
        <begin position="12"/>
        <end position="42"/>
    </location>
</feature>
<accession>A0A845QVG6</accession>
<dbReference type="PANTHER" id="PTHR34584">
    <property type="entry name" value="NA(+)/H(+) ANTIPORTER SUBUNIT E1"/>
    <property type="match status" value="1"/>
</dbReference>
<dbReference type="Proteomes" id="UP000467132">
    <property type="component" value="Unassembled WGS sequence"/>
</dbReference>
<evidence type="ECO:0000256" key="3">
    <source>
        <dbReference type="ARBA" id="ARBA00022449"/>
    </source>
</evidence>